<protein>
    <submittedName>
        <fullName evidence="2">DUF3149 domain-containing protein</fullName>
    </submittedName>
</protein>
<organism evidence="2 3">
    <name type="scientific">Candidatus Propionivibrio dominans</name>
    <dbReference type="NCBI Taxonomy" id="2954373"/>
    <lineage>
        <taxon>Bacteria</taxon>
        <taxon>Pseudomonadati</taxon>
        <taxon>Pseudomonadota</taxon>
        <taxon>Betaproteobacteria</taxon>
        <taxon>Rhodocyclales</taxon>
        <taxon>Rhodocyclaceae</taxon>
        <taxon>Propionivibrio</taxon>
    </lineage>
</organism>
<keyword evidence="1" id="KW-1133">Transmembrane helix</keyword>
<keyword evidence="1" id="KW-0812">Transmembrane</keyword>
<proteinExistence type="predicted"/>
<dbReference type="AlphaFoldDB" id="A0A9D7IHF4"/>
<evidence type="ECO:0000313" key="2">
    <source>
        <dbReference type="EMBL" id="MBK7423634.1"/>
    </source>
</evidence>
<evidence type="ECO:0000313" key="3">
    <source>
        <dbReference type="Proteomes" id="UP000886602"/>
    </source>
</evidence>
<reference evidence="2" key="1">
    <citation type="submission" date="2020-10" db="EMBL/GenBank/DDBJ databases">
        <title>Connecting structure to function with the recovery of over 1000 high-quality activated sludge metagenome-assembled genomes encoding full-length rRNA genes using long-read sequencing.</title>
        <authorList>
            <person name="Singleton C.M."/>
            <person name="Petriglieri F."/>
            <person name="Kristensen J.M."/>
            <person name="Kirkegaard R.H."/>
            <person name="Michaelsen T.Y."/>
            <person name="Andersen M.H."/>
            <person name="Karst S.M."/>
            <person name="Dueholm M.S."/>
            <person name="Nielsen P.H."/>
            <person name="Albertsen M."/>
        </authorList>
    </citation>
    <scope>NUCLEOTIDE SEQUENCE</scope>
    <source>
        <strain evidence="2">EsbW_18-Q3-R4-48_MAXAC.044</strain>
    </source>
</reference>
<name>A0A9D7IHF4_9RHOO</name>
<dbReference type="InterPro" id="IPR021494">
    <property type="entry name" value="DUF3149"/>
</dbReference>
<feature type="transmembrane region" description="Helical" evidence="1">
    <location>
        <begin position="6"/>
        <end position="29"/>
    </location>
</feature>
<keyword evidence="1" id="KW-0472">Membrane</keyword>
<evidence type="ECO:0000256" key="1">
    <source>
        <dbReference type="SAM" id="Phobius"/>
    </source>
</evidence>
<comment type="caution">
    <text evidence="2">The sequence shown here is derived from an EMBL/GenBank/DDBJ whole genome shotgun (WGS) entry which is preliminary data.</text>
</comment>
<sequence>MAWNTLFTSDIGLFSLFVIVFIVGMAFWFSRFFSRKIREEEQTQSKLRSNR</sequence>
<dbReference type="Pfam" id="PF11346">
    <property type="entry name" value="DUF3149"/>
    <property type="match status" value="1"/>
</dbReference>
<accession>A0A9D7IHF4</accession>
<dbReference type="EMBL" id="JADJNC010000016">
    <property type="protein sequence ID" value="MBK7423634.1"/>
    <property type="molecule type" value="Genomic_DNA"/>
</dbReference>
<dbReference type="Proteomes" id="UP000886602">
    <property type="component" value="Unassembled WGS sequence"/>
</dbReference>
<gene>
    <name evidence="2" type="ORF">IPJ48_11325</name>
</gene>